<gene>
    <name evidence="2" type="ORF">MNBD_GAMMA20-1889</name>
</gene>
<dbReference type="EMBL" id="UOFU01000241">
    <property type="protein sequence ID" value="VAX01773.1"/>
    <property type="molecule type" value="Genomic_DNA"/>
</dbReference>
<name>A0A3B1AP89_9ZZZZ</name>
<evidence type="ECO:0000313" key="2">
    <source>
        <dbReference type="EMBL" id="VAX01773.1"/>
    </source>
</evidence>
<protein>
    <submittedName>
        <fullName evidence="2">DNA mismatch repair protein MutS</fullName>
    </submittedName>
</protein>
<feature type="compositionally biased region" description="Basic and acidic residues" evidence="1">
    <location>
        <begin position="15"/>
        <end position="24"/>
    </location>
</feature>
<reference evidence="2" key="1">
    <citation type="submission" date="2018-06" db="EMBL/GenBank/DDBJ databases">
        <authorList>
            <person name="Zhirakovskaya E."/>
        </authorList>
    </citation>
    <scope>NUCLEOTIDE SEQUENCE</scope>
</reference>
<sequence>FAEEIPETGHPALDSLKKTNPDELTPRQALDALYRLRELCDD</sequence>
<evidence type="ECO:0000256" key="1">
    <source>
        <dbReference type="SAM" id="MobiDB-lite"/>
    </source>
</evidence>
<feature type="non-terminal residue" evidence="2">
    <location>
        <position position="1"/>
    </location>
</feature>
<feature type="region of interest" description="Disordered" evidence="1">
    <location>
        <begin position="1"/>
        <end position="24"/>
    </location>
</feature>
<dbReference type="AlphaFoldDB" id="A0A3B1AP89"/>
<accession>A0A3B1AP89</accession>
<dbReference type="Gene3D" id="6.10.140.430">
    <property type="match status" value="1"/>
</dbReference>
<proteinExistence type="predicted"/>
<organism evidence="2">
    <name type="scientific">hydrothermal vent metagenome</name>
    <dbReference type="NCBI Taxonomy" id="652676"/>
    <lineage>
        <taxon>unclassified sequences</taxon>
        <taxon>metagenomes</taxon>
        <taxon>ecological metagenomes</taxon>
    </lineage>
</organism>